<keyword evidence="2" id="KW-0004">4Fe-4S</keyword>
<feature type="domain" description="4Fe-4S ferredoxin-type" evidence="8">
    <location>
        <begin position="477"/>
        <end position="508"/>
    </location>
</feature>
<dbReference type="PANTHER" id="PTHR30176:SF3">
    <property type="entry name" value="FERREDOXIN-TYPE PROTEIN NAPH"/>
    <property type="match status" value="1"/>
</dbReference>
<keyword evidence="1" id="KW-0813">Transport</keyword>
<dbReference type="InterPro" id="IPR017900">
    <property type="entry name" value="4Fe4S_Fe_S_CS"/>
</dbReference>
<dbReference type="Gene3D" id="3.30.70.20">
    <property type="match status" value="2"/>
</dbReference>
<evidence type="ECO:0000256" key="4">
    <source>
        <dbReference type="ARBA" id="ARBA00022982"/>
    </source>
</evidence>
<dbReference type="GO" id="GO:0005886">
    <property type="term" value="C:plasma membrane"/>
    <property type="evidence" value="ECO:0007669"/>
    <property type="project" value="TreeGrafter"/>
</dbReference>
<keyword evidence="5" id="KW-0408">Iron</keyword>
<sequence>MRRHFPKLLPSLWRKASQLVFLAFFLFLFVKTDYSGSDELTWAVNILFRIDPLLAVTAMAAGRTVIVLMLPAAITLALTLLFGRFFCGWICPLGTLIDGSRRLIERGGAGRERGGRQFKYYLLFFLLAASLFGLPLAGYLDPFSILVRGLTFAVHPALDHAATSFFTLTYQHGPMWLNIVTEPVYAVLKEYVLPFAAKVYGLSVLSLLVLVAVLGLGLFGRRFFCRSLCPLGAMLALFSRYSLFRLSGGSPECGGCRQCRSECRMAAIDDERTIAAAECILCLDCLPSCPKSLIHYGWGRGAKRGQAVDLSRRAAIASLAAGMLSPLVLPSRLLARHTDPQLIRPPGACAEEEFLGRCVRCGECMKVCIGNALHSTWLEAGLEGIFSPRLIGRIGYCEFNCTLCGQVCPTGAIRRLSRQEKHVTVIGRAHIDRNRCLPFADGVPCIVCEEHCPTPDKAIKFREAEVVNGRGETVTLLQPYVVGELCIGCGICENKCPLSGEAAVIVTAAGESRESSGMTMYGY</sequence>
<proteinExistence type="predicted"/>
<dbReference type="PROSITE" id="PS51379">
    <property type="entry name" value="4FE4S_FER_2"/>
    <property type="match status" value="3"/>
</dbReference>
<feature type="domain" description="4Fe-4S ferredoxin-type" evidence="8">
    <location>
        <begin position="270"/>
        <end position="299"/>
    </location>
</feature>
<keyword evidence="4" id="KW-0249">Electron transport</keyword>
<comment type="caution">
    <text evidence="9">The sequence shown here is derived from an EMBL/GenBank/DDBJ whole genome shotgun (WGS) entry which is preliminary data.</text>
</comment>
<evidence type="ECO:0000256" key="3">
    <source>
        <dbReference type="ARBA" id="ARBA00022723"/>
    </source>
</evidence>
<evidence type="ECO:0000256" key="5">
    <source>
        <dbReference type="ARBA" id="ARBA00023004"/>
    </source>
</evidence>
<protein>
    <submittedName>
        <fullName evidence="9">Polyferredoxin</fullName>
    </submittedName>
</protein>
<dbReference type="RefSeq" id="WP_183351447.1">
    <property type="nucleotide sequence ID" value="NZ_JACHEO010000013.1"/>
</dbReference>
<keyword evidence="7" id="KW-0472">Membrane</keyword>
<evidence type="ECO:0000256" key="2">
    <source>
        <dbReference type="ARBA" id="ARBA00022485"/>
    </source>
</evidence>
<dbReference type="CDD" id="cd16373">
    <property type="entry name" value="DMSOR_beta_like"/>
    <property type="match status" value="1"/>
</dbReference>
<feature type="transmembrane region" description="Helical" evidence="7">
    <location>
        <begin position="59"/>
        <end position="82"/>
    </location>
</feature>
<dbReference type="PROSITE" id="PS00198">
    <property type="entry name" value="4FE4S_FER_1"/>
    <property type="match status" value="2"/>
</dbReference>
<evidence type="ECO:0000256" key="7">
    <source>
        <dbReference type="SAM" id="Phobius"/>
    </source>
</evidence>
<name>A0A840UUU4_9BACT</name>
<evidence type="ECO:0000256" key="6">
    <source>
        <dbReference type="ARBA" id="ARBA00023014"/>
    </source>
</evidence>
<dbReference type="Pfam" id="PF12801">
    <property type="entry name" value="Fer4_5"/>
    <property type="match status" value="3"/>
</dbReference>
<accession>A0A840UUU4</accession>
<feature type="transmembrane region" description="Helical" evidence="7">
    <location>
        <begin position="199"/>
        <end position="219"/>
    </location>
</feature>
<dbReference type="InterPro" id="IPR017896">
    <property type="entry name" value="4Fe4S_Fe-S-bd"/>
</dbReference>
<keyword evidence="10" id="KW-1185">Reference proteome</keyword>
<evidence type="ECO:0000313" key="9">
    <source>
        <dbReference type="EMBL" id="MBB5348606.1"/>
    </source>
</evidence>
<dbReference type="Proteomes" id="UP000539642">
    <property type="component" value="Unassembled WGS sequence"/>
</dbReference>
<dbReference type="EMBL" id="JACHEO010000013">
    <property type="protein sequence ID" value="MBB5348606.1"/>
    <property type="molecule type" value="Genomic_DNA"/>
</dbReference>
<dbReference type="GO" id="GO:0046872">
    <property type="term" value="F:metal ion binding"/>
    <property type="evidence" value="ECO:0007669"/>
    <property type="project" value="UniProtKB-KW"/>
</dbReference>
<keyword evidence="3" id="KW-0479">Metal-binding</keyword>
<evidence type="ECO:0000256" key="1">
    <source>
        <dbReference type="ARBA" id="ARBA00022448"/>
    </source>
</evidence>
<feature type="domain" description="4Fe-4S ferredoxin-type" evidence="8">
    <location>
        <begin position="388"/>
        <end position="418"/>
    </location>
</feature>
<keyword evidence="7" id="KW-0812">Transmembrane</keyword>
<keyword evidence="7" id="KW-1133">Transmembrane helix</keyword>
<dbReference type="PANTHER" id="PTHR30176">
    <property type="entry name" value="FERREDOXIN-TYPE PROTEIN NAPH"/>
    <property type="match status" value="1"/>
</dbReference>
<evidence type="ECO:0000259" key="8">
    <source>
        <dbReference type="PROSITE" id="PS51379"/>
    </source>
</evidence>
<dbReference type="AlphaFoldDB" id="A0A840UUU4"/>
<dbReference type="GO" id="GO:0051539">
    <property type="term" value="F:4 iron, 4 sulfur cluster binding"/>
    <property type="evidence" value="ECO:0007669"/>
    <property type="project" value="UniProtKB-KW"/>
</dbReference>
<keyword evidence="6" id="KW-0411">Iron-sulfur</keyword>
<feature type="transmembrane region" description="Helical" evidence="7">
    <location>
        <begin position="120"/>
        <end position="140"/>
    </location>
</feature>
<gene>
    <name evidence="9" type="ORF">HNQ81_002342</name>
</gene>
<dbReference type="InterPro" id="IPR051684">
    <property type="entry name" value="Electron_Trans/Redox"/>
</dbReference>
<dbReference type="SUPFAM" id="SSF54862">
    <property type="entry name" value="4Fe-4S ferredoxins"/>
    <property type="match status" value="2"/>
</dbReference>
<organism evidence="9 10">
    <name type="scientific">Desulfoprunum benzoelyticum</name>
    <dbReference type="NCBI Taxonomy" id="1506996"/>
    <lineage>
        <taxon>Bacteria</taxon>
        <taxon>Pseudomonadati</taxon>
        <taxon>Thermodesulfobacteriota</taxon>
        <taxon>Desulfobulbia</taxon>
        <taxon>Desulfobulbales</taxon>
        <taxon>Desulfobulbaceae</taxon>
        <taxon>Desulfoprunum</taxon>
    </lineage>
</organism>
<reference evidence="9 10" key="1">
    <citation type="submission" date="2020-08" db="EMBL/GenBank/DDBJ databases">
        <title>Genomic Encyclopedia of Type Strains, Phase IV (KMG-IV): sequencing the most valuable type-strain genomes for metagenomic binning, comparative biology and taxonomic classification.</title>
        <authorList>
            <person name="Goeker M."/>
        </authorList>
    </citation>
    <scope>NUCLEOTIDE SEQUENCE [LARGE SCALE GENOMIC DNA]</scope>
    <source>
        <strain evidence="9 10">DSM 28570</strain>
    </source>
</reference>
<evidence type="ECO:0000313" key="10">
    <source>
        <dbReference type="Proteomes" id="UP000539642"/>
    </source>
</evidence>